<organism evidence="5 6">
    <name type="scientific">Phytophthora fragariae</name>
    <dbReference type="NCBI Taxonomy" id="53985"/>
    <lineage>
        <taxon>Eukaryota</taxon>
        <taxon>Sar</taxon>
        <taxon>Stramenopiles</taxon>
        <taxon>Oomycota</taxon>
        <taxon>Peronosporomycetes</taxon>
        <taxon>Peronosporales</taxon>
        <taxon>Peronosporaceae</taxon>
        <taxon>Phytophthora</taxon>
    </lineage>
</organism>
<proteinExistence type="predicted"/>
<evidence type="ECO:0000313" key="7">
    <source>
        <dbReference type="Proteomes" id="UP000440732"/>
    </source>
</evidence>
<evidence type="ECO:0000313" key="5">
    <source>
        <dbReference type="EMBL" id="KAE9198587.1"/>
    </source>
</evidence>
<dbReference type="Proteomes" id="UP000476176">
    <property type="component" value="Unassembled WGS sequence"/>
</dbReference>
<feature type="compositionally biased region" description="Basic and acidic residues" evidence="1">
    <location>
        <begin position="234"/>
        <end position="244"/>
    </location>
</feature>
<evidence type="ECO:0000256" key="1">
    <source>
        <dbReference type="SAM" id="MobiDB-lite"/>
    </source>
</evidence>
<dbReference type="CDD" id="cd24138">
    <property type="entry name" value="TtcA-like"/>
    <property type="match status" value="1"/>
</dbReference>
<reference evidence="6 7" key="1">
    <citation type="submission" date="2018-08" db="EMBL/GenBank/DDBJ databases">
        <title>Genomic investigation of the strawberry pathogen Phytophthora fragariae indicates pathogenicity is determined by transcriptional variation in three key races.</title>
        <authorList>
            <person name="Adams T.M."/>
            <person name="Armitage A.D."/>
            <person name="Sobczyk M.K."/>
            <person name="Bates H.J."/>
            <person name="Dunwell J.M."/>
            <person name="Nellist C.F."/>
            <person name="Harrison R.J."/>
        </authorList>
    </citation>
    <scope>NUCLEOTIDE SEQUENCE [LARGE SCALE GENOMIC DNA]</scope>
    <source>
        <strain evidence="5 6">BC-1</strain>
        <strain evidence="4 8">BC-23</strain>
        <strain evidence="3 7">NOV-5</strain>
    </source>
</reference>
<dbReference type="EMBL" id="QXGC01001676">
    <property type="protein sequence ID" value="KAE9198160.1"/>
    <property type="molecule type" value="Genomic_DNA"/>
</dbReference>
<evidence type="ECO:0000313" key="3">
    <source>
        <dbReference type="EMBL" id="KAE9116167.1"/>
    </source>
</evidence>
<feature type="region of interest" description="Disordered" evidence="1">
    <location>
        <begin position="234"/>
        <end position="288"/>
    </location>
</feature>
<dbReference type="EMBL" id="QXGD01001813">
    <property type="protein sequence ID" value="KAE9198587.1"/>
    <property type="molecule type" value="Genomic_DNA"/>
</dbReference>
<dbReference type="PANTHER" id="PTHR43686:SF1">
    <property type="entry name" value="AMINOTRAN_5 DOMAIN-CONTAINING PROTEIN"/>
    <property type="match status" value="1"/>
</dbReference>
<sequence length="288" mass="32546">MQWDMIQEGDRLLLGVSGGKDSLSLLHVLLRFQKRAPVRFELACATVDPQTPSFDPSPLKEYMNALGVPYYYLSENIIERATCELNGDSLCSYCSRMKRGVLYSCCRKNGFNKLVLAQHLDDLAESFFMSAMHNGQLRTMKAKYWNDQRDVEVLRPLAYVREIELKKFAYDSRLPVINENCPACFEEPKERHRVKKMLAQEESLYPDMYNSLRRALLPLMDDASYAPLEAVRTRVEQAKQERKRAPSSKSKSRGQAKVDSPGTSSTSSSTEEEAADSIATSDSSVAAS</sequence>
<dbReference type="EMBL" id="QXGA01001547">
    <property type="protein sequence ID" value="KAE9116167.1"/>
    <property type="molecule type" value="Genomic_DNA"/>
</dbReference>
<dbReference type="Proteomes" id="UP000440732">
    <property type="component" value="Unassembled WGS sequence"/>
</dbReference>
<gene>
    <name evidence="5" type="ORF">PF002_g22404</name>
    <name evidence="4" type="ORF">PF004_g19627</name>
    <name evidence="3" type="ORF">PF006_g19108</name>
</gene>
<evidence type="ECO:0000259" key="2">
    <source>
        <dbReference type="Pfam" id="PF01171"/>
    </source>
</evidence>
<feature type="compositionally biased region" description="Low complexity" evidence="1">
    <location>
        <begin position="276"/>
        <end position="288"/>
    </location>
</feature>
<protein>
    <recommendedName>
        <fullName evidence="2">tRNA(Ile)-lysidine/2-thiocytidine synthase N-terminal domain-containing protein</fullName>
    </recommendedName>
</protein>
<dbReference type="AlphaFoldDB" id="A0A6A3XA60"/>
<dbReference type="Pfam" id="PF01171">
    <property type="entry name" value="ATP_bind_3"/>
    <property type="match status" value="1"/>
</dbReference>
<evidence type="ECO:0000313" key="6">
    <source>
        <dbReference type="Proteomes" id="UP000440367"/>
    </source>
</evidence>
<dbReference type="Proteomes" id="UP000440367">
    <property type="component" value="Unassembled WGS sequence"/>
</dbReference>
<accession>A0A6A3XA60</accession>
<feature type="compositionally biased region" description="Low complexity" evidence="1">
    <location>
        <begin position="259"/>
        <end position="269"/>
    </location>
</feature>
<evidence type="ECO:0000313" key="4">
    <source>
        <dbReference type="EMBL" id="KAE9198160.1"/>
    </source>
</evidence>
<comment type="caution">
    <text evidence="5">The sequence shown here is derived from an EMBL/GenBank/DDBJ whole genome shotgun (WGS) entry which is preliminary data.</text>
</comment>
<dbReference type="InterPro" id="IPR011063">
    <property type="entry name" value="TilS/TtcA_N"/>
</dbReference>
<dbReference type="SUPFAM" id="SSF52402">
    <property type="entry name" value="Adenine nucleotide alpha hydrolases-like"/>
    <property type="match status" value="1"/>
</dbReference>
<dbReference type="InterPro" id="IPR014729">
    <property type="entry name" value="Rossmann-like_a/b/a_fold"/>
</dbReference>
<dbReference type="Gene3D" id="3.40.50.620">
    <property type="entry name" value="HUPs"/>
    <property type="match status" value="1"/>
</dbReference>
<name>A0A6A3XA60_9STRA</name>
<feature type="domain" description="tRNA(Ile)-lysidine/2-thiocytidine synthase N-terminal" evidence="2">
    <location>
        <begin position="12"/>
        <end position="176"/>
    </location>
</feature>
<feature type="compositionally biased region" description="Basic residues" evidence="1">
    <location>
        <begin position="245"/>
        <end position="254"/>
    </location>
</feature>
<evidence type="ECO:0000313" key="8">
    <source>
        <dbReference type="Proteomes" id="UP000476176"/>
    </source>
</evidence>
<dbReference type="PANTHER" id="PTHR43686">
    <property type="entry name" value="SULFURTRANSFERASE-RELATED"/>
    <property type="match status" value="1"/>
</dbReference>